<evidence type="ECO:0000259" key="1">
    <source>
        <dbReference type="Pfam" id="PF00496"/>
    </source>
</evidence>
<dbReference type="EMBL" id="CP074572">
    <property type="protein sequence ID" value="QVK22321.1"/>
    <property type="molecule type" value="Genomic_DNA"/>
</dbReference>
<dbReference type="InterPro" id="IPR030678">
    <property type="entry name" value="Peptide/Ni-bd"/>
</dbReference>
<keyword evidence="3" id="KW-1185">Reference proteome</keyword>
<dbReference type="CDD" id="cd08490">
    <property type="entry name" value="PBP2_NikA_DppA_OppA_like_3"/>
    <property type="match status" value="1"/>
</dbReference>
<name>A0ABX8DCD5_9GAMM</name>
<sequence>MVTYGCTQPPAADRLTISGPFEPISLDLAKAGYIFSRLQIVETLVDIDNQGQLQAGLATAWDSNPDASVWRFHLRTDVSFHNGSPLDANAVVTSLRIALNKPAPFDQQIIANVKAVDAHTVEFQLHSSYRPFAAILTNYTTAILAPASFGSNDRIVSLIGTGPYQLTEFDPPHMVSVSRFDGYYGAKAYIPYVDYITGHRSESRALMVQGGSADIVYNLDPASVQLLQQTANVKVNTTPIPRTILIKLNLADPLLDSVKVRQALSLALDRQGIAEGIMHQPGVEANQLFGPAMGIWHVNSLPPPRLNLDRARALMAEAGWQPDSTGILQKQGKRFTLSMVTYANRPELIVIATAIQAQWARLGVALDVQMENASAIPLGHVEGSLQTALMARNFANIPDPLTVLLADFSSPAGGDWGPMHWQDPAFFAQLKQTTQATGAAYQQDVQQLSRHLAQSLPMIPVLYYVQQSAVADRVHGFSFDPYERSFRITDMVLQP</sequence>
<evidence type="ECO:0000313" key="2">
    <source>
        <dbReference type="EMBL" id="QVK22321.1"/>
    </source>
</evidence>
<dbReference type="PANTHER" id="PTHR30290">
    <property type="entry name" value="PERIPLASMIC BINDING COMPONENT OF ABC TRANSPORTER"/>
    <property type="match status" value="1"/>
</dbReference>
<reference evidence="2 3" key="1">
    <citation type="journal article" date="2012" name="Int. J. Syst. Evol. Microbiol.">
        <title>Shewanella dokdonensis sp. nov., isolated from seawater.</title>
        <authorList>
            <person name="Sung H.R."/>
            <person name="Yoon J.H."/>
            <person name="Ghim S.Y."/>
        </authorList>
    </citation>
    <scope>NUCLEOTIDE SEQUENCE [LARGE SCALE GENOMIC DNA]</scope>
    <source>
        <strain evidence="2 3">DSM 23626</strain>
    </source>
</reference>
<organism evidence="2 3">
    <name type="scientific">Shewanella dokdonensis</name>
    <dbReference type="NCBI Taxonomy" id="712036"/>
    <lineage>
        <taxon>Bacteria</taxon>
        <taxon>Pseudomonadati</taxon>
        <taxon>Pseudomonadota</taxon>
        <taxon>Gammaproteobacteria</taxon>
        <taxon>Alteromonadales</taxon>
        <taxon>Shewanellaceae</taxon>
        <taxon>Shewanella</taxon>
    </lineage>
</organism>
<protein>
    <submittedName>
        <fullName evidence="2">ABC transporter substrate-binding protein</fullName>
    </submittedName>
</protein>
<gene>
    <name evidence="2" type="ORF">KHX94_12985</name>
</gene>
<dbReference type="RefSeq" id="WP_213680977.1">
    <property type="nucleotide sequence ID" value="NZ_CP074572.1"/>
</dbReference>
<dbReference type="SUPFAM" id="SSF53850">
    <property type="entry name" value="Periplasmic binding protein-like II"/>
    <property type="match status" value="1"/>
</dbReference>
<accession>A0ABX8DCD5</accession>
<dbReference type="Pfam" id="PF00496">
    <property type="entry name" value="SBP_bac_5"/>
    <property type="match status" value="1"/>
</dbReference>
<evidence type="ECO:0000313" key="3">
    <source>
        <dbReference type="Proteomes" id="UP000676428"/>
    </source>
</evidence>
<dbReference type="Gene3D" id="3.10.105.10">
    <property type="entry name" value="Dipeptide-binding Protein, Domain 3"/>
    <property type="match status" value="1"/>
</dbReference>
<dbReference type="Proteomes" id="UP000676428">
    <property type="component" value="Chromosome"/>
</dbReference>
<proteinExistence type="predicted"/>
<dbReference type="Gene3D" id="3.40.190.10">
    <property type="entry name" value="Periplasmic binding protein-like II"/>
    <property type="match status" value="1"/>
</dbReference>
<feature type="domain" description="Solute-binding protein family 5" evidence="1">
    <location>
        <begin position="53"/>
        <end position="411"/>
    </location>
</feature>
<dbReference type="PIRSF" id="PIRSF002741">
    <property type="entry name" value="MppA"/>
    <property type="match status" value="1"/>
</dbReference>
<dbReference type="InterPro" id="IPR000914">
    <property type="entry name" value="SBP_5_dom"/>
</dbReference>
<dbReference type="InterPro" id="IPR039424">
    <property type="entry name" value="SBP_5"/>
</dbReference>
<dbReference type="PANTHER" id="PTHR30290:SF83">
    <property type="entry name" value="ABC TRANSPORTER SUBSTRATE-BINDING PROTEIN"/>
    <property type="match status" value="1"/>
</dbReference>